<protein>
    <submittedName>
        <fullName evidence="3">Uncharacterized protein</fullName>
    </submittedName>
</protein>
<proteinExistence type="predicted"/>
<keyword evidence="4" id="KW-1185">Reference proteome</keyword>
<keyword evidence="2" id="KW-1133">Transmembrane helix</keyword>
<organism evidence="3 4">
    <name type="scientific">Trypanosoma cruzi marinkellei</name>
    <dbReference type="NCBI Taxonomy" id="85056"/>
    <lineage>
        <taxon>Eukaryota</taxon>
        <taxon>Discoba</taxon>
        <taxon>Euglenozoa</taxon>
        <taxon>Kinetoplastea</taxon>
        <taxon>Metakinetoplastina</taxon>
        <taxon>Trypanosomatida</taxon>
        <taxon>Trypanosomatidae</taxon>
        <taxon>Trypanosoma</taxon>
        <taxon>Schizotrypanum</taxon>
    </lineage>
</organism>
<gene>
    <name evidence="3" type="ORF">MOQ_007480</name>
</gene>
<evidence type="ECO:0000256" key="1">
    <source>
        <dbReference type="SAM" id="MobiDB-lite"/>
    </source>
</evidence>
<reference evidence="3 4" key="1">
    <citation type="journal article" date="2012" name="BMC Genomics">
        <title>Comparative genomic analysis of human infective Trypanosoma cruzi lineages with the bat-restricted subspecies T. cruzi marinkellei.</title>
        <authorList>
            <person name="Franzen O."/>
            <person name="Talavera-Lopez C."/>
            <person name="Ochaya S."/>
            <person name="Butler C.E."/>
            <person name="Messenger L.A."/>
            <person name="Lewis M.D."/>
            <person name="Llewellyn M.S."/>
            <person name="Marinkelle C.J."/>
            <person name="Tyler K.M."/>
            <person name="Miles M.A."/>
            <person name="Andersson B."/>
        </authorList>
    </citation>
    <scope>NUCLEOTIDE SEQUENCE [LARGE SCALE GENOMIC DNA]</scope>
    <source>
        <strain evidence="3 4">B7</strain>
    </source>
</reference>
<dbReference type="EMBL" id="AHKC01015013">
    <property type="protein sequence ID" value="EKF28760.1"/>
    <property type="molecule type" value="Genomic_DNA"/>
</dbReference>
<keyword evidence="2" id="KW-0472">Membrane</keyword>
<feature type="compositionally biased region" description="Low complexity" evidence="1">
    <location>
        <begin position="237"/>
        <end position="254"/>
    </location>
</feature>
<evidence type="ECO:0000256" key="2">
    <source>
        <dbReference type="SAM" id="Phobius"/>
    </source>
</evidence>
<evidence type="ECO:0000313" key="4">
    <source>
        <dbReference type="Proteomes" id="UP000007350"/>
    </source>
</evidence>
<accession>K2MNR6</accession>
<dbReference type="Proteomes" id="UP000007350">
    <property type="component" value="Unassembled WGS sequence"/>
</dbReference>
<comment type="caution">
    <text evidence="3">The sequence shown here is derived from an EMBL/GenBank/DDBJ whole genome shotgun (WGS) entry which is preliminary data.</text>
</comment>
<dbReference type="AlphaFoldDB" id="K2MNR6"/>
<sequence length="266" mass="28591">MASLRQLSRLERAGCLLCKWGGDGCGFLLLLVVGGSSVVVCFLCVDAVLRCVQCASFPCRGRSHHYRPRNGDAATMCVCVCVCLFLLYLRFYFSFVFFLLFTLCAGLLTDFSTSTTAAADDDDDDDDGGDEGMVRVGTEVLCGSKDSGGHWRLVGESNWTACRADKNPDSQDLTDEEASNAIFCDFVARSCSDYDGTNNSGGTEEHMNPALMTPNAADVYSDRTVSTVLEHPPPTAKKPTSSSACSSATQSTSPLNKKIKESRGSL</sequence>
<feature type="non-terminal residue" evidence="3">
    <location>
        <position position="266"/>
    </location>
</feature>
<feature type="transmembrane region" description="Helical" evidence="2">
    <location>
        <begin position="27"/>
        <end position="52"/>
    </location>
</feature>
<name>K2MNR6_TRYCR</name>
<dbReference type="OrthoDB" id="10446485at2759"/>
<evidence type="ECO:0000313" key="3">
    <source>
        <dbReference type="EMBL" id="EKF28760.1"/>
    </source>
</evidence>
<feature type="transmembrane region" description="Helical" evidence="2">
    <location>
        <begin position="73"/>
        <end position="101"/>
    </location>
</feature>
<keyword evidence="2" id="KW-0812">Transmembrane</keyword>
<feature type="region of interest" description="Disordered" evidence="1">
    <location>
        <begin position="223"/>
        <end position="266"/>
    </location>
</feature>